<dbReference type="AlphaFoldDB" id="A0AAU6SBH2"/>
<accession>A0AAU6SBH2</accession>
<organism evidence="2">
    <name type="scientific">Microbacterium sp. LWS13-1.2</name>
    <dbReference type="NCBI Taxonomy" id="3135264"/>
    <lineage>
        <taxon>Bacteria</taxon>
        <taxon>Bacillati</taxon>
        <taxon>Actinomycetota</taxon>
        <taxon>Actinomycetes</taxon>
        <taxon>Micrococcales</taxon>
        <taxon>Microbacteriaceae</taxon>
        <taxon>Microbacterium</taxon>
    </lineage>
</organism>
<dbReference type="InterPro" id="IPR001279">
    <property type="entry name" value="Metallo-B-lactamas"/>
</dbReference>
<feature type="domain" description="Metallo-beta-lactamase" evidence="1">
    <location>
        <begin position="7"/>
        <end position="171"/>
    </location>
</feature>
<proteinExistence type="predicted"/>
<dbReference type="SMART" id="SM00849">
    <property type="entry name" value="Lactamase_B"/>
    <property type="match status" value="1"/>
</dbReference>
<dbReference type="InterPro" id="IPR050114">
    <property type="entry name" value="UPF0173_UPF0282_UlaG_hydrolase"/>
</dbReference>
<protein>
    <submittedName>
        <fullName evidence="2">MBL fold metallo-hydrolase</fullName>
    </submittedName>
</protein>
<dbReference type="PANTHER" id="PTHR43546:SF3">
    <property type="entry name" value="UPF0173 METAL-DEPENDENT HYDROLASE MJ1163"/>
    <property type="match status" value="1"/>
</dbReference>
<dbReference type="Pfam" id="PF13483">
    <property type="entry name" value="Lactamase_B_3"/>
    <property type="match status" value="1"/>
</dbReference>
<dbReference type="SUPFAM" id="SSF56281">
    <property type="entry name" value="Metallo-hydrolase/oxidoreductase"/>
    <property type="match status" value="1"/>
</dbReference>
<name>A0AAU6SBH2_9MICO</name>
<dbReference type="EMBL" id="CP151632">
    <property type="protein sequence ID" value="WZO34219.1"/>
    <property type="molecule type" value="Genomic_DNA"/>
</dbReference>
<dbReference type="RefSeq" id="WP_349428771.1">
    <property type="nucleotide sequence ID" value="NZ_CP151632.1"/>
</dbReference>
<sequence length="213" mass="22721">MLLTKFTHATVRFEKNDATVITDPGTVSPESAELLASALGVLVTHEHFDHFDPDAVREALAVNPQLTIYGPPGLAALVEGHDHRFVTVAPGDSFSVGPFAVQAFGGTHAVIHPDMPTVSNISFLVDGRVFHPGDSYALPGVPVETLLMPTSGPWTSIRQAVDFIRGVAPTRAIQIHELELSEVGREYALYFLGVDGVGGVPISDLPYGESVEV</sequence>
<evidence type="ECO:0000313" key="2">
    <source>
        <dbReference type="EMBL" id="WZO34219.1"/>
    </source>
</evidence>
<gene>
    <name evidence="2" type="ORF">MRBLWS13_001871</name>
</gene>
<reference evidence="2" key="1">
    <citation type="submission" date="2024-04" db="EMBL/GenBank/DDBJ databases">
        <authorList>
            <person name="Roder T."/>
            <person name="Oberhansli S."/>
            <person name="Kreuzer M."/>
        </authorList>
    </citation>
    <scope>NUCLEOTIDE SEQUENCE</scope>
    <source>
        <strain evidence="2">LWS13-1.2</strain>
    </source>
</reference>
<dbReference type="InterPro" id="IPR036866">
    <property type="entry name" value="RibonucZ/Hydroxyglut_hydro"/>
</dbReference>
<evidence type="ECO:0000259" key="1">
    <source>
        <dbReference type="SMART" id="SM00849"/>
    </source>
</evidence>
<dbReference type="Gene3D" id="3.60.15.10">
    <property type="entry name" value="Ribonuclease Z/Hydroxyacylglutathione hydrolase-like"/>
    <property type="match status" value="1"/>
</dbReference>
<dbReference type="PANTHER" id="PTHR43546">
    <property type="entry name" value="UPF0173 METAL-DEPENDENT HYDROLASE MJ1163-RELATED"/>
    <property type="match status" value="1"/>
</dbReference>